<evidence type="ECO:0000256" key="1">
    <source>
        <dbReference type="SAM" id="MobiDB-lite"/>
    </source>
</evidence>
<dbReference type="Gene3D" id="3.40.50.720">
    <property type="entry name" value="NAD(P)-binding Rossmann-like Domain"/>
    <property type="match status" value="1"/>
</dbReference>
<reference evidence="3" key="2">
    <citation type="submission" date="2023-07" db="EMBL/GenBank/DDBJ databases">
        <title>Myceligenerans salitolerans sp. nov., a halotolerant actinomycete isolated from a salt lake in Xinjiang, China.</title>
        <authorList>
            <person name="Guan T."/>
        </authorList>
    </citation>
    <scope>NUCLEOTIDE SEQUENCE [LARGE SCALE GENOMIC DNA]</scope>
    <source>
        <strain evidence="3">XHU 5031</strain>
    </source>
</reference>
<evidence type="ECO:0000313" key="2">
    <source>
        <dbReference type="EMBL" id="MBO0610717.1"/>
    </source>
</evidence>
<protein>
    <submittedName>
        <fullName evidence="2">Zinc-binding dehydrogenase</fullName>
    </submittedName>
</protein>
<sequence length="174" mass="18610">MPGCRIQTSLDGPPRTNSRDGLVERVRALTPTVDTVLDAAGRGAPPDSIELRGGTERGLTIADLAADELGVQFTDCGRPSKVELAELLDLVSRGEVSVPVAKVLPFTEAARAQALVDSGHTGGKACWRPDGWLRRRKTGRHSWARPVKFSLSRTTTPVSMVSDRKGDDREGGPA</sequence>
<dbReference type="EMBL" id="JAFMPK010000047">
    <property type="protein sequence ID" value="MBO0610717.1"/>
    <property type="molecule type" value="Genomic_DNA"/>
</dbReference>
<gene>
    <name evidence="2" type="ORF">J0911_16955</name>
</gene>
<name>A0ABS3ICF9_9MICO</name>
<proteinExistence type="predicted"/>
<dbReference type="Pfam" id="PF13602">
    <property type="entry name" value="ADH_zinc_N_2"/>
    <property type="match status" value="1"/>
</dbReference>
<comment type="caution">
    <text evidence="2">The sequence shown here is derived from an EMBL/GenBank/DDBJ whole genome shotgun (WGS) entry which is preliminary data.</text>
</comment>
<organism evidence="2 3">
    <name type="scientific">Myceligenerans salitolerans</name>
    <dbReference type="NCBI Taxonomy" id="1230528"/>
    <lineage>
        <taxon>Bacteria</taxon>
        <taxon>Bacillati</taxon>
        <taxon>Actinomycetota</taxon>
        <taxon>Actinomycetes</taxon>
        <taxon>Micrococcales</taxon>
        <taxon>Promicromonosporaceae</taxon>
        <taxon>Myceligenerans</taxon>
    </lineage>
</organism>
<accession>A0ABS3ICF9</accession>
<evidence type="ECO:0000313" key="3">
    <source>
        <dbReference type="Proteomes" id="UP000664617"/>
    </source>
</evidence>
<feature type="region of interest" description="Disordered" evidence="1">
    <location>
        <begin position="153"/>
        <end position="174"/>
    </location>
</feature>
<feature type="compositionally biased region" description="Basic and acidic residues" evidence="1">
    <location>
        <begin position="162"/>
        <end position="174"/>
    </location>
</feature>
<keyword evidence="3" id="KW-1185">Reference proteome</keyword>
<dbReference type="Gene3D" id="3.90.180.10">
    <property type="entry name" value="Medium-chain alcohol dehydrogenases, catalytic domain"/>
    <property type="match status" value="1"/>
</dbReference>
<dbReference type="Proteomes" id="UP000664617">
    <property type="component" value="Unassembled WGS sequence"/>
</dbReference>
<reference evidence="2 3" key="1">
    <citation type="submission" date="2021-03" db="EMBL/GenBank/DDBJ databases">
        <authorList>
            <person name="Xin L."/>
        </authorList>
    </citation>
    <scope>NUCLEOTIDE SEQUENCE [LARGE SCALE GENOMIC DNA]</scope>
    <source>
        <strain evidence="2 3">XHU 5031</strain>
    </source>
</reference>